<dbReference type="Gene3D" id="3.90.226.10">
    <property type="entry name" value="2-enoyl-CoA Hydratase, Chain A, domain 1"/>
    <property type="match status" value="1"/>
</dbReference>
<dbReference type="CDD" id="cd06558">
    <property type="entry name" value="crotonase-like"/>
    <property type="match status" value="1"/>
</dbReference>
<comment type="caution">
    <text evidence="3">The sequence shown here is derived from an EMBL/GenBank/DDBJ whole genome shotgun (WGS) entry which is preliminary data.</text>
</comment>
<dbReference type="InterPro" id="IPR014748">
    <property type="entry name" value="Enoyl-CoA_hydra_C"/>
</dbReference>
<dbReference type="EMBL" id="CAKJTG010000001">
    <property type="protein sequence ID" value="CAG9606457.1"/>
    <property type="molecule type" value="Genomic_DNA"/>
</dbReference>
<dbReference type="SUPFAM" id="SSF52096">
    <property type="entry name" value="ClpP/crotonase"/>
    <property type="match status" value="1"/>
</dbReference>
<gene>
    <name evidence="3" type="primary">paaG</name>
    <name evidence="3" type="ORF">NEOCIP111885_00145</name>
</gene>
<dbReference type="PANTHER" id="PTHR43459:SF1">
    <property type="entry name" value="EG:BACN32G11.4 PROTEIN"/>
    <property type="match status" value="1"/>
</dbReference>
<keyword evidence="3" id="KW-0413">Isomerase</keyword>
<keyword evidence="4" id="KW-1185">Reference proteome</keyword>
<dbReference type="InterPro" id="IPR001753">
    <property type="entry name" value="Enoyl-CoA_hydra/iso"/>
</dbReference>
<dbReference type="RefSeq" id="WP_230494743.1">
    <property type="nucleotide sequence ID" value="NZ_CAKJTG010000001.1"/>
</dbReference>
<dbReference type="InterPro" id="IPR029045">
    <property type="entry name" value="ClpP/crotonase-like_dom_sf"/>
</dbReference>
<evidence type="ECO:0000313" key="3">
    <source>
        <dbReference type="EMBL" id="CAG9606457.1"/>
    </source>
</evidence>
<dbReference type="Pfam" id="PF00378">
    <property type="entry name" value="ECH_1"/>
    <property type="match status" value="1"/>
</dbReference>
<proteinExistence type="inferred from homology"/>
<dbReference type="AlphaFoldDB" id="A0A9C7G6I9"/>
<evidence type="ECO:0000256" key="1">
    <source>
        <dbReference type="ARBA" id="ARBA00005254"/>
    </source>
</evidence>
<name>A0A9C7G6I9_9BACI</name>
<dbReference type="Gene3D" id="1.10.12.10">
    <property type="entry name" value="Lyase 2-enoyl-coa Hydratase, Chain A, domain 2"/>
    <property type="match status" value="1"/>
</dbReference>
<dbReference type="EC" id="5.3.3.18" evidence="3"/>
<dbReference type="PROSITE" id="PS00166">
    <property type="entry name" value="ENOYL_COA_HYDRATASE"/>
    <property type="match status" value="1"/>
</dbReference>
<comment type="similarity">
    <text evidence="1 2">Belongs to the enoyl-CoA hydratase/isomerase family.</text>
</comment>
<accession>A0A9C7G6I9</accession>
<organism evidence="3 4">
    <name type="scientific">Pseudoneobacillus rhizosphaerae</name>
    <dbReference type="NCBI Taxonomy" id="2880968"/>
    <lineage>
        <taxon>Bacteria</taxon>
        <taxon>Bacillati</taxon>
        <taxon>Bacillota</taxon>
        <taxon>Bacilli</taxon>
        <taxon>Bacillales</taxon>
        <taxon>Bacillaceae</taxon>
        <taxon>Pseudoneobacillus</taxon>
    </lineage>
</organism>
<dbReference type="Proteomes" id="UP000789845">
    <property type="component" value="Unassembled WGS sequence"/>
</dbReference>
<evidence type="ECO:0000313" key="4">
    <source>
        <dbReference type="Proteomes" id="UP000789845"/>
    </source>
</evidence>
<evidence type="ECO:0000256" key="2">
    <source>
        <dbReference type="RuleBase" id="RU003707"/>
    </source>
</evidence>
<dbReference type="GO" id="GO:0016853">
    <property type="term" value="F:isomerase activity"/>
    <property type="evidence" value="ECO:0007669"/>
    <property type="project" value="UniProtKB-KW"/>
</dbReference>
<dbReference type="PANTHER" id="PTHR43459">
    <property type="entry name" value="ENOYL-COA HYDRATASE"/>
    <property type="match status" value="1"/>
</dbReference>
<reference evidence="3" key="1">
    <citation type="submission" date="2021-10" db="EMBL/GenBank/DDBJ databases">
        <authorList>
            <person name="Criscuolo A."/>
        </authorList>
    </citation>
    <scope>NUCLEOTIDE SEQUENCE</scope>
    <source>
        <strain evidence="3">CIP111885</strain>
    </source>
</reference>
<sequence length="257" mass="28132">MFETVKYETRNGVAWLTLNRPDKLNAFTKQLNKELEKALKEASRDSDVRSIVITGAGRAFCSGQDLADVDDQMDHGDVLRNHYNPMMKALSKCEKPVIAAVNGVAAGAGFSLALACDFRIASEKASFLQAFIHVGLVPDSGNLYFLPRLIGHAKALELAVLGEKILADEARNLGLVTKVTTVDTFLEEVGQFAERLANMPTKAIGLIKKNLHASWDVSYDEFLELDAQGQRIAGLTADHAEGVQAFLEKRKPQFKGV</sequence>
<dbReference type="InterPro" id="IPR018376">
    <property type="entry name" value="Enoyl-CoA_hyd/isom_CS"/>
</dbReference>
<protein>
    <submittedName>
        <fullName evidence="3">1,2-epoxyphenylacetyl-CoA isomerase</fullName>
        <ecNumber evidence="3">5.3.3.18</ecNumber>
    </submittedName>
</protein>